<reference evidence="4" key="2">
    <citation type="journal article" date="2016" name="Genome Announc.">
        <title>Draft Genome Sequences of Two Novel Amoeba-Resistant Intranuclear Bacteria, 'Candidatus Berkiella cookevillensis' and 'Candidatus Berkiella aquae'.</title>
        <authorList>
            <person name="Mehari Y.T."/>
            <person name="Arivett B.A."/>
            <person name="Farone A.L."/>
            <person name="Gunderson J.H."/>
            <person name="Farone M.B."/>
        </authorList>
    </citation>
    <scope>NUCLEOTIDE SEQUENCE</scope>
    <source>
        <strain evidence="4">CC99</strain>
    </source>
</reference>
<dbReference type="Pfam" id="PF02775">
    <property type="entry name" value="TPP_enzyme_C"/>
    <property type="match status" value="1"/>
</dbReference>
<dbReference type="PANTHER" id="PTHR48084">
    <property type="entry name" value="2-OXOGLUTARATE OXIDOREDUCTASE SUBUNIT KORB-RELATED"/>
    <property type="match status" value="1"/>
</dbReference>
<dbReference type="PATRIC" id="fig|1590042.3.peg.2212"/>
<dbReference type="InterPro" id="IPR051457">
    <property type="entry name" value="2-oxoacid:Fd_oxidoreductase"/>
</dbReference>
<name>A0A0Q9YNU2_9GAMM</name>
<proteinExistence type="predicted"/>
<organism evidence="3">
    <name type="scientific">Candidatus Berkiella cookevillensis</name>
    <dbReference type="NCBI Taxonomy" id="437022"/>
    <lineage>
        <taxon>Bacteria</taxon>
        <taxon>Pseudomonadati</taxon>
        <taxon>Pseudomonadota</taxon>
        <taxon>Gammaproteobacteria</taxon>
        <taxon>Candidatus Berkiellales</taxon>
        <taxon>Candidatus Berkiellaceae</taxon>
        <taxon>Candidatus Berkiella</taxon>
    </lineage>
</organism>
<evidence type="ECO:0000256" key="1">
    <source>
        <dbReference type="ARBA" id="ARBA00023002"/>
    </source>
</evidence>
<evidence type="ECO:0000313" key="4">
    <source>
        <dbReference type="EMBL" id="MCS5708016.1"/>
    </source>
</evidence>
<dbReference type="GO" id="GO:0045333">
    <property type="term" value="P:cellular respiration"/>
    <property type="evidence" value="ECO:0007669"/>
    <property type="project" value="UniProtKB-ARBA"/>
</dbReference>
<dbReference type="Proteomes" id="UP000051494">
    <property type="component" value="Unassembled WGS sequence"/>
</dbReference>
<dbReference type="STRING" id="437022.CC99x_02163"/>
<sequence>MQNEKKLHLQKPMLNPQDFASNQEVRWCPGCGDYAILKAVQRVLSQLDTPKENFVFVSGIGCASRFPYYLSTYGFHTIHGRAPCIATGIKLAKPELQVWLVTGDGDGLSIGANHLIHLMRRNVNVKVLLFNNQIYGLTKGQYSPTSEVGLKTKSSPFGAIESPLNPIMVALAAQCSFVARGIDIDAVGLPDIMIKAAKHQGTSFIEIYQNCHVFNDGAFDSIRDKGARDANTITLIPGQPLLFGKDSKRGLIVHPHGIEVKEIESQQDLESITVYESNLAMAVQLASIKDPNVPVPIGIFYQEERPTFDGQIQNHIDKAKQDKKISLEEVLNHGHTWEI</sequence>
<evidence type="ECO:0000313" key="5">
    <source>
        <dbReference type="Proteomes" id="UP000051494"/>
    </source>
</evidence>
<feature type="domain" description="Thiamine pyrophosphate enzyme TPP-binding" evidence="2">
    <location>
        <begin position="60"/>
        <end position="207"/>
    </location>
</feature>
<dbReference type="GO" id="GO:0044281">
    <property type="term" value="P:small molecule metabolic process"/>
    <property type="evidence" value="ECO:0007669"/>
    <property type="project" value="UniProtKB-ARBA"/>
</dbReference>
<dbReference type="EC" id="1.2.-.-" evidence="3"/>
<dbReference type="GO" id="GO:0030976">
    <property type="term" value="F:thiamine pyrophosphate binding"/>
    <property type="evidence" value="ECO:0007669"/>
    <property type="project" value="InterPro"/>
</dbReference>
<dbReference type="GO" id="GO:0016625">
    <property type="term" value="F:oxidoreductase activity, acting on the aldehyde or oxo group of donors, iron-sulfur protein as acceptor"/>
    <property type="evidence" value="ECO:0007669"/>
    <property type="project" value="UniProtKB-ARBA"/>
</dbReference>
<dbReference type="EMBL" id="LKHV02000001">
    <property type="protein sequence ID" value="MCS5708016.1"/>
    <property type="molecule type" value="Genomic_DNA"/>
</dbReference>
<protein>
    <submittedName>
        <fullName evidence="4">2-oxoacid:ferredoxin oxidoreductase subunit beta</fullName>
    </submittedName>
    <submittedName>
        <fullName evidence="3">2-oxoglutarate oxidoreductase subunit KorB</fullName>
        <ecNumber evidence="3">1.2.-.-</ecNumber>
    </submittedName>
</protein>
<evidence type="ECO:0000259" key="2">
    <source>
        <dbReference type="Pfam" id="PF02775"/>
    </source>
</evidence>
<dbReference type="InterPro" id="IPR029061">
    <property type="entry name" value="THDP-binding"/>
</dbReference>
<dbReference type="EMBL" id="LKHV01000013">
    <property type="protein sequence ID" value="KRG17704.1"/>
    <property type="molecule type" value="Genomic_DNA"/>
</dbReference>
<dbReference type="SUPFAM" id="SSF52518">
    <property type="entry name" value="Thiamin diphosphate-binding fold (THDP-binding)"/>
    <property type="match status" value="1"/>
</dbReference>
<gene>
    <name evidence="3" type="primary">korB</name>
    <name evidence="4" type="ORF">CC99x_003770</name>
    <name evidence="3" type="ORF">CC99x_02163</name>
</gene>
<comment type="caution">
    <text evidence="3">The sequence shown here is derived from an EMBL/GenBank/DDBJ whole genome shotgun (WGS) entry which is preliminary data.</text>
</comment>
<dbReference type="PANTHER" id="PTHR48084:SF4">
    <property type="entry name" value="2-OXOGLUTARATE OXIDOREDUCTASE SUBUNIT KORB"/>
    <property type="match status" value="1"/>
</dbReference>
<reference evidence="3" key="1">
    <citation type="submission" date="2015-09" db="EMBL/GenBank/DDBJ databases">
        <title>Draft Genome Sequences of Two Novel Amoeba-resistant Intranuclear Bacteria, Candidatus Berkiella cookevillensis and Candidatus Berkiella aquae.</title>
        <authorList>
            <person name="Mehari Y.T."/>
            <person name="Arivett B.A."/>
            <person name="Farone A.L."/>
            <person name="Gunderson J.H."/>
            <person name="Farone M.B."/>
        </authorList>
    </citation>
    <scope>NUCLEOTIDE SEQUENCE [LARGE SCALE GENOMIC DNA]</scope>
    <source>
        <strain evidence="3">CC99</strain>
    </source>
</reference>
<evidence type="ECO:0000313" key="3">
    <source>
        <dbReference type="EMBL" id="KRG17704.1"/>
    </source>
</evidence>
<dbReference type="RefSeq" id="WP_057625261.1">
    <property type="nucleotide sequence ID" value="NZ_LKHV02000001.1"/>
</dbReference>
<dbReference type="Gene3D" id="3.40.50.970">
    <property type="match status" value="1"/>
</dbReference>
<dbReference type="InterPro" id="IPR011766">
    <property type="entry name" value="TPP_enzyme_TPP-bd"/>
</dbReference>
<dbReference type="CDD" id="cd03375">
    <property type="entry name" value="TPP_OGFOR"/>
    <property type="match status" value="1"/>
</dbReference>
<accession>A0A0Q9YNU2</accession>
<reference evidence="4" key="3">
    <citation type="submission" date="2021-06" db="EMBL/GenBank/DDBJ databases">
        <title>Genomic Description and Analysis of Intracellular Bacteria, Candidatus Berkiella cookevillensis and Candidatus Berkiella aquae.</title>
        <authorList>
            <person name="Kidane D.T."/>
            <person name="Mehari Y.T."/>
            <person name="Rice F.C."/>
            <person name="Arivett B.A."/>
            <person name="Farone A.L."/>
            <person name="Berk S.G."/>
            <person name="Farone M.B."/>
        </authorList>
    </citation>
    <scope>NUCLEOTIDE SEQUENCE</scope>
    <source>
        <strain evidence="4">CC99</strain>
    </source>
</reference>
<keyword evidence="1 3" id="KW-0560">Oxidoreductase</keyword>
<keyword evidence="5" id="KW-1185">Reference proteome</keyword>
<dbReference type="OrthoDB" id="9775140at2"/>
<dbReference type="AlphaFoldDB" id="A0A0Q9YNU2"/>